<dbReference type="Gramene" id="OMO69705">
    <property type="protein sequence ID" value="OMO69705"/>
    <property type="gene ID" value="CCACVL1_19326"/>
</dbReference>
<evidence type="ECO:0000256" key="10">
    <source>
        <dbReference type="SAM" id="MobiDB-lite"/>
    </source>
</evidence>
<dbReference type="Gene3D" id="1.20.1530.20">
    <property type="match status" value="1"/>
</dbReference>
<evidence type="ECO:0000256" key="3">
    <source>
        <dbReference type="ARBA" id="ARBA00022538"/>
    </source>
</evidence>
<comment type="similarity">
    <text evidence="9">Belongs to the monovalent cation:proton antiporter 2 (CPA2) transporter (TC 2.A.37) family. CHX (TC 2.A.37.4) subfamily.</text>
</comment>
<feature type="domain" description="Cation/H+ exchanger transmembrane" evidence="12">
    <location>
        <begin position="1"/>
        <end position="327"/>
    </location>
</feature>
<dbReference type="GO" id="GO:0016020">
    <property type="term" value="C:membrane"/>
    <property type="evidence" value="ECO:0007669"/>
    <property type="project" value="UniProtKB-SubCell"/>
</dbReference>
<dbReference type="InterPro" id="IPR050794">
    <property type="entry name" value="CPA2_transporter"/>
</dbReference>
<evidence type="ECO:0000313" key="16">
    <source>
        <dbReference type="Proteomes" id="UP000188268"/>
    </source>
</evidence>
<feature type="transmembrane region" description="Helical" evidence="11">
    <location>
        <begin position="63"/>
        <end position="82"/>
    </location>
</feature>
<dbReference type="GO" id="GO:0006813">
    <property type="term" value="P:potassium ion transport"/>
    <property type="evidence" value="ECO:0007669"/>
    <property type="project" value="UniProtKB-KW"/>
</dbReference>
<evidence type="ECO:0000256" key="6">
    <source>
        <dbReference type="ARBA" id="ARBA00022989"/>
    </source>
</evidence>
<feature type="transmembrane region" description="Helical" evidence="11">
    <location>
        <begin position="173"/>
        <end position="200"/>
    </location>
</feature>
<dbReference type="Proteomes" id="UP000188268">
    <property type="component" value="Unassembled WGS sequence"/>
</dbReference>
<keyword evidence="5" id="KW-0630">Potassium</keyword>
<dbReference type="Pfam" id="PF23256">
    <property type="entry name" value="CHX17_2nd"/>
    <property type="match status" value="1"/>
</dbReference>
<feature type="transmembrane region" description="Helical" evidence="11">
    <location>
        <begin position="279"/>
        <end position="298"/>
    </location>
</feature>
<protein>
    <submittedName>
        <fullName evidence="15">Cation/H+ exchanger</fullName>
    </submittedName>
</protein>
<keyword evidence="4 11" id="KW-0812">Transmembrane</keyword>
<feature type="transmembrane region" description="Helical" evidence="11">
    <location>
        <begin position="220"/>
        <end position="236"/>
    </location>
</feature>
<comment type="subcellular location">
    <subcellularLocation>
        <location evidence="1">Membrane</location>
        <topology evidence="1">Multi-pass membrane protein</topology>
    </subcellularLocation>
</comment>
<dbReference type="GO" id="GO:0006885">
    <property type="term" value="P:regulation of pH"/>
    <property type="evidence" value="ECO:0007669"/>
    <property type="project" value="TreeGrafter"/>
</dbReference>
<feature type="transmembrane region" description="Helical" evidence="11">
    <location>
        <begin position="102"/>
        <end position="123"/>
    </location>
</feature>
<dbReference type="PANTHER" id="PTHR32468">
    <property type="entry name" value="CATION/H + ANTIPORTER"/>
    <property type="match status" value="1"/>
</dbReference>
<keyword evidence="8 11" id="KW-0472">Membrane</keyword>
<feature type="domain" description="Cation/H(+) antiporter central" evidence="13">
    <location>
        <begin position="386"/>
        <end position="526"/>
    </location>
</feature>
<feature type="transmembrane region" description="Helical" evidence="11">
    <location>
        <begin position="129"/>
        <end position="152"/>
    </location>
</feature>
<dbReference type="Pfam" id="PF23259">
    <property type="entry name" value="CHX17_C"/>
    <property type="match status" value="1"/>
</dbReference>
<dbReference type="InterPro" id="IPR006153">
    <property type="entry name" value="Cation/H_exchanger_TM"/>
</dbReference>
<evidence type="ECO:0000256" key="4">
    <source>
        <dbReference type="ARBA" id="ARBA00022692"/>
    </source>
</evidence>
<evidence type="ECO:0000256" key="2">
    <source>
        <dbReference type="ARBA" id="ARBA00022448"/>
    </source>
</evidence>
<gene>
    <name evidence="15" type="ORF">CCACVL1_19326</name>
</gene>
<sequence>MSNLGVTFYMFLVGLEMDLAPIRKIGKTALSVAIAGILVPLGVGAGIFFMLYTKPVLGTPPPFIGIFFWPIALSVTSFPDLARMLSDLKLMYSDLGKTALSAAVVSDLCSWFLLVVTVCLVNGHSKLYVTLPILGCMTLFWFLIRPMISWVVKQSEASKDASREGKYSDMHVCFILSAVLLCGYLTELCGAHSMFGAFMFGLMIPSGELGTLIMETIEDFVVGILLPPSFIVIGMRTNFGHLLKFNSVIVVVVVLLCFSAKIISTLLVCLYFRCPTRDSFALGLLMNTKGVLVLIVLNEGRGMKAFDQPNFTLATFAILLMTAIVSPVIHFSHRSNRNLKQFYHRNLERSRPEAALRVLACLHSTKNVTGMINLLHISNATRKSPIVVFAAHLVELAGRNTAMLIFHDKDKTGEYDIGNNATREKAEAEQIVSSFESFEEDNHAVTVQPLTAVSPYATMHEDVSTFAHDKLANIILIPFHKQPNALGGWVDENLQHREVNQNLLANAPCTVALLVDRGLTSPLYMESHNGGVRERHIAMLFVGGPDDREALAYAWRMAGTARVTLTVVRFLPGKDVSELPEREDDDHEDGILTAMYESERDKQLDDEYINEFRFKTMNDQSVAYMEKKVNGGEEIVSTINSAYSKFDLYVVGRGDGVESPLTIGLSSFSDYPELGPLGETLVSSESTSTASVLVVQQSAPSLSGAKKFNNNNSAPSSQGKGVFGKTASSAVETFVNHRKADDEYN</sequence>
<keyword evidence="6 11" id="KW-1133">Transmembrane helix</keyword>
<evidence type="ECO:0000256" key="8">
    <source>
        <dbReference type="ARBA" id="ARBA00023136"/>
    </source>
</evidence>
<feature type="transmembrane region" description="Helical" evidence="11">
    <location>
        <begin position="248"/>
        <end position="273"/>
    </location>
</feature>
<dbReference type="OrthoDB" id="2687058at2759"/>
<name>A0A1R3HHF9_COCAP</name>
<reference evidence="15 16" key="1">
    <citation type="submission" date="2013-09" db="EMBL/GenBank/DDBJ databases">
        <title>Corchorus capsularis genome sequencing.</title>
        <authorList>
            <person name="Alam M."/>
            <person name="Haque M.S."/>
            <person name="Islam M.S."/>
            <person name="Emdad E.M."/>
            <person name="Islam M.M."/>
            <person name="Ahmed B."/>
            <person name="Halim A."/>
            <person name="Hossen Q.M.M."/>
            <person name="Hossain M.Z."/>
            <person name="Ahmed R."/>
            <person name="Khan M.M."/>
            <person name="Islam R."/>
            <person name="Rashid M.M."/>
            <person name="Khan S.A."/>
            <person name="Rahman M.S."/>
            <person name="Alam M."/>
        </authorList>
    </citation>
    <scope>NUCLEOTIDE SEQUENCE [LARGE SCALE GENOMIC DNA]</scope>
    <source>
        <strain evidence="16">cv. CVL-1</strain>
        <tissue evidence="15">Whole seedling</tissue>
    </source>
</reference>
<accession>A0A1R3HHF9</accession>
<feature type="transmembrane region" description="Helical" evidence="11">
    <location>
        <begin position="29"/>
        <end position="51"/>
    </location>
</feature>
<evidence type="ECO:0000313" key="15">
    <source>
        <dbReference type="EMBL" id="OMO69705.1"/>
    </source>
</evidence>
<evidence type="ECO:0000259" key="14">
    <source>
        <dbReference type="Pfam" id="PF23259"/>
    </source>
</evidence>
<evidence type="ECO:0000256" key="7">
    <source>
        <dbReference type="ARBA" id="ARBA00023065"/>
    </source>
</evidence>
<evidence type="ECO:0000256" key="1">
    <source>
        <dbReference type="ARBA" id="ARBA00004141"/>
    </source>
</evidence>
<keyword evidence="2" id="KW-0813">Transport</keyword>
<organism evidence="15 16">
    <name type="scientific">Corchorus capsularis</name>
    <name type="common">Jute</name>
    <dbReference type="NCBI Taxonomy" id="210143"/>
    <lineage>
        <taxon>Eukaryota</taxon>
        <taxon>Viridiplantae</taxon>
        <taxon>Streptophyta</taxon>
        <taxon>Embryophyta</taxon>
        <taxon>Tracheophyta</taxon>
        <taxon>Spermatophyta</taxon>
        <taxon>Magnoliopsida</taxon>
        <taxon>eudicotyledons</taxon>
        <taxon>Gunneridae</taxon>
        <taxon>Pentapetalae</taxon>
        <taxon>rosids</taxon>
        <taxon>malvids</taxon>
        <taxon>Malvales</taxon>
        <taxon>Malvaceae</taxon>
        <taxon>Grewioideae</taxon>
        <taxon>Apeibeae</taxon>
        <taxon>Corchorus</taxon>
    </lineage>
</organism>
<evidence type="ECO:0000256" key="9">
    <source>
        <dbReference type="ARBA" id="ARBA00038341"/>
    </source>
</evidence>
<evidence type="ECO:0000256" key="5">
    <source>
        <dbReference type="ARBA" id="ARBA00022958"/>
    </source>
</evidence>
<proteinExistence type="inferred from homology"/>
<dbReference type="InterPro" id="IPR057290">
    <property type="entry name" value="CHX17_C"/>
</dbReference>
<dbReference type="InterPro" id="IPR038770">
    <property type="entry name" value="Na+/solute_symporter_sf"/>
</dbReference>
<dbReference type="PANTHER" id="PTHR32468:SF74">
    <property type="entry name" value="CATION_H(+) ANTIPORTER 21-RELATED"/>
    <property type="match status" value="1"/>
</dbReference>
<dbReference type="OMA" id="HTCSREK"/>
<evidence type="ECO:0000256" key="11">
    <source>
        <dbReference type="SAM" id="Phobius"/>
    </source>
</evidence>
<dbReference type="GO" id="GO:0015297">
    <property type="term" value="F:antiporter activity"/>
    <property type="evidence" value="ECO:0007669"/>
    <property type="project" value="InterPro"/>
</dbReference>
<dbReference type="GO" id="GO:0012505">
    <property type="term" value="C:endomembrane system"/>
    <property type="evidence" value="ECO:0007669"/>
    <property type="project" value="TreeGrafter"/>
</dbReference>
<feature type="domain" description="Cation/H(+) antiporter C-terminal" evidence="14">
    <location>
        <begin position="537"/>
        <end position="698"/>
    </location>
</feature>
<evidence type="ECO:0000259" key="13">
    <source>
        <dbReference type="Pfam" id="PF23256"/>
    </source>
</evidence>
<feature type="compositionally biased region" description="Polar residues" evidence="10">
    <location>
        <begin position="708"/>
        <end position="719"/>
    </location>
</feature>
<keyword evidence="3" id="KW-0633">Potassium transport</keyword>
<comment type="caution">
    <text evidence="15">The sequence shown here is derived from an EMBL/GenBank/DDBJ whole genome shotgun (WGS) entry which is preliminary data.</text>
</comment>
<dbReference type="EMBL" id="AWWV01011979">
    <property type="protein sequence ID" value="OMO69705.1"/>
    <property type="molecule type" value="Genomic_DNA"/>
</dbReference>
<dbReference type="Pfam" id="PF00999">
    <property type="entry name" value="Na_H_Exchanger"/>
    <property type="match status" value="1"/>
</dbReference>
<dbReference type="GO" id="GO:1902600">
    <property type="term" value="P:proton transmembrane transport"/>
    <property type="evidence" value="ECO:0007669"/>
    <property type="project" value="InterPro"/>
</dbReference>
<keyword evidence="7" id="KW-0406">Ion transport</keyword>
<dbReference type="InterPro" id="IPR057291">
    <property type="entry name" value="CHX17_2nd"/>
</dbReference>
<dbReference type="AlphaFoldDB" id="A0A1R3HHF9"/>
<feature type="region of interest" description="Disordered" evidence="10">
    <location>
        <begin position="704"/>
        <end position="724"/>
    </location>
</feature>
<dbReference type="Gene3D" id="3.40.50.12370">
    <property type="match status" value="1"/>
</dbReference>
<evidence type="ECO:0000259" key="12">
    <source>
        <dbReference type="Pfam" id="PF00999"/>
    </source>
</evidence>
<keyword evidence="16" id="KW-1185">Reference proteome</keyword>
<feature type="transmembrane region" description="Helical" evidence="11">
    <location>
        <begin position="310"/>
        <end position="331"/>
    </location>
</feature>